<keyword evidence="1" id="KW-0812">Transmembrane</keyword>
<accession>A0A7J4ISI1</accession>
<reference evidence="3" key="3">
    <citation type="submission" date="2021-05" db="EMBL/GenBank/DDBJ databases">
        <title>Protein family content uncovers lineage relationships and bacterial pathway maintenance mechanisms in DPANN archaea.</title>
        <authorList>
            <person name="Castelle C.J."/>
            <person name="Meheust R."/>
            <person name="Jaffe A.L."/>
            <person name="Seitz K."/>
            <person name="Gong X."/>
            <person name="Baker B.J."/>
            <person name="Banfield J.F."/>
        </authorList>
    </citation>
    <scope>NUCLEOTIDE SEQUENCE</scope>
    <source>
        <strain evidence="3">RIFCSPHIGHO2_01_FULL_GW2011_AR10_43_9</strain>
    </source>
</reference>
<dbReference type="EMBL" id="JAGVWF010000048">
    <property type="protein sequence ID" value="MBS3059472.1"/>
    <property type="molecule type" value="Genomic_DNA"/>
</dbReference>
<organism evidence="2 4">
    <name type="scientific">Candidatus Iainarchaeum sp</name>
    <dbReference type="NCBI Taxonomy" id="3101447"/>
    <lineage>
        <taxon>Archaea</taxon>
        <taxon>Candidatus Iainarchaeota</taxon>
        <taxon>Candidatus Iainarchaeia</taxon>
        <taxon>Candidatus Iainarchaeales</taxon>
        <taxon>Candidatus Iainarchaeaceae</taxon>
        <taxon>Candidatus Iainarchaeum</taxon>
    </lineage>
</organism>
<gene>
    <name evidence="2" type="ORF">HA237_03795</name>
    <name evidence="3" type="ORF">J4224_03575</name>
</gene>
<keyword evidence="1" id="KW-1133">Transmembrane helix</keyword>
<evidence type="ECO:0000313" key="4">
    <source>
        <dbReference type="Proteomes" id="UP000577419"/>
    </source>
</evidence>
<reference evidence="3" key="2">
    <citation type="submission" date="2021-03" db="EMBL/GenBank/DDBJ databases">
        <authorList>
            <person name="Jaffe A."/>
        </authorList>
    </citation>
    <scope>NUCLEOTIDE SEQUENCE</scope>
    <source>
        <strain evidence="3">RIFCSPHIGHO2_01_FULL_GW2011_AR10_43_9</strain>
    </source>
</reference>
<protein>
    <submittedName>
        <fullName evidence="2">Uncharacterized protein</fullName>
    </submittedName>
</protein>
<evidence type="ECO:0000313" key="2">
    <source>
        <dbReference type="EMBL" id="HIH08468.1"/>
    </source>
</evidence>
<name>A0A7J4ISI1_9ARCH</name>
<sequence length="192" mass="20873">MEPQNLSKHEHRRLKLEQRKLEKLKAVKGAGIMERNRKLLNFGIAGIAIIVGIALLALAATQQGNAPTANFVYPATPVHWHATPIISVCGEAKQIPLPAPGQHLGTGLLHTHEDALIHIEGTITDSSQITLGVFFSSIGVKFSETEIMDKKNGDACPNGLQGKVSMEVNSQANNEFENHIIKDGDKISIKFE</sequence>
<evidence type="ECO:0000256" key="1">
    <source>
        <dbReference type="SAM" id="Phobius"/>
    </source>
</evidence>
<evidence type="ECO:0000313" key="3">
    <source>
        <dbReference type="EMBL" id="MBS3059472.1"/>
    </source>
</evidence>
<dbReference type="Proteomes" id="UP000683213">
    <property type="component" value="Unassembled WGS sequence"/>
</dbReference>
<dbReference type="EMBL" id="DUFG01000018">
    <property type="protein sequence ID" value="HIH08468.1"/>
    <property type="molecule type" value="Genomic_DNA"/>
</dbReference>
<dbReference type="AlphaFoldDB" id="A0A7J4ISI1"/>
<feature type="transmembrane region" description="Helical" evidence="1">
    <location>
        <begin position="39"/>
        <end position="60"/>
    </location>
</feature>
<keyword evidence="1" id="KW-0472">Membrane</keyword>
<dbReference type="Proteomes" id="UP000577419">
    <property type="component" value="Unassembled WGS sequence"/>
</dbReference>
<comment type="caution">
    <text evidence="2">The sequence shown here is derived from an EMBL/GenBank/DDBJ whole genome shotgun (WGS) entry which is preliminary data.</text>
</comment>
<reference evidence="2" key="1">
    <citation type="journal article" date="2020" name="bioRxiv">
        <title>A rank-normalized archaeal taxonomy based on genome phylogeny resolves widespread incomplete and uneven classifications.</title>
        <authorList>
            <person name="Rinke C."/>
            <person name="Chuvochina M."/>
            <person name="Mussig A.J."/>
            <person name="Chaumeil P.-A."/>
            <person name="Waite D.W."/>
            <person name="Whitman W.B."/>
            <person name="Parks D.H."/>
            <person name="Hugenholtz P."/>
        </authorList>
    </citation>
    <scope>NUCLEOTIDE SEQUENCE</scope>
    <source>
        <strain evidence="2">UBA10011</strain>
    </source>
</reference>
<proteinExistence type="predicted"/>